<evidence type="ECO:0000313" key="2">
    <source>
        <dbReference type="Proteomes" id="UP000028501"/>
    </source>
</evidence>
<gene>
    <name evidence="1" type="ORF">AFULGI_00010730</name>
</gene>
<dbReference type="Gene3D" id="3.30.450.20">
    <property type="entry name" value="PAS domain"/>
    <property type="match status" value="1"/>
</dbReference>
<proteinExistence type="predicted"/>
<evidence type="ECO:0008006" key="3">
    <source>
        <dbReference type="Google" id="ProtNLM"/>
    </source>
</evidence>
<dbReference type="RefSeq" id="WP_048064312.1">
    <property type="nucleotide sequence ID" value="NZ_CP006577.1"/>
</dbReference>
<name>A0A075WCW7_ARCFL</name>
<protein>
    <recommendedName>
        <fullName evidence="3">PAS domain-containing protein</fullName>
    </recommendedName>
</protein>
<dbReference type="Proteomes" id="UP000028501">
    <property type="component" value="Chromosome"/>
</dbReference>
<sequence>MEQLYNILDNLNLITFLITPDFEITYENRKAKEIFGDVVGKKCYEVMHGLTSSPTFCRIIAAQISY</sequence>
<dbReference type="EMBL" id="CP006577">
    <property type="protein sequence ID" value="AIG97856.1"/>
    <property type="molecule type" value="Genomic_DNA"/>
</dbReference>
<accession>A0A075WCW7</accession>
<dbReference type="GeneID" id="24794584"/>
<dbReference type="SUPFAM" id="SSF55785">
    <property type="entry name" value="PYP-like sensor domain (PAS domain)"/>
    <property type="match status" value="1"/>
</dbReference>
<reference evidence="1 2" key="1">
    <citation type="submission" date="2013-07" db="EMBL/GenBank/DDBJ databases">
        <title>Genome of Archaeoglobus fulgidus.</title>
        <authorList>
            <person name="Fiebig A."/>
            <person name="Birkeland N.-K."/>
        </authorList>
    </citation>
    <scope>NUCLEOTIDE SEQUENCE [LARGE SCALE GENOMIC DNA]</scope>
    <source>
        <strain evidence="1 2">DSM 8774</strain>
    </source>
</reference>
<evidence type="ECO:0000313" key="1">
    <source>
        <dbReference type="EMBL" id="AIG97856.1"/>
    </source>
</evidence>
<dbReference type="AlphaFoldDB" id="A0A075WCW7"/>
<dbReference type="KEGG" id="afg:AFULGI_00010730"/>
<dbReference type="HOGENOM" id="CLU_2820564_0_0_2"/>
<dbReference type="InterPro" id="IPR035965">
    <property type="entry name" value="PAS-like_dom_sf"/>
</dbReference>
<organism evidence="1 2">
    <name type="scientific">Archaeoglobus fulgidus DSM 8774</name>
    <dbReference type="NCBI Taxonomy" id="1344584"/>
    <lineage>
        <taxon>Archaea</taxon>
        <taxon>Methanobacteriati</taxon>
        <taxon>Methanobacteriota</taxon>
        <taxon>Archaeoglobi</taxon>
        <taxon>Archaeoglobales</taxon>
        <taxon>Archaeoglobaceae</taxon>
        <taxon>Archaeoglobus</taxon>
    </lineage>
</organism>